<dbReference type="InterPro" id="IPR002350">
    <property type="entry name" value="Kazal_dom"/>
</dbReference>
<evidence type="ECO:0000313" key="7">
    <source>
        <dbReference type="EMBL" id="RWS15687.1"/>
    </source>
</evidence>
<keyword evidence="2" id="KW-0722">Serine protease inhibitor</keyword>
<comment type="caution">
    <text evidence="7">The sequence shown here is derived from an EMBL/GenBank/DDBJ whole genome shotgun (WGS) entry which is preliminary data.</text>
</comment>
<evidence type="ECO:0000313" key="8">
    <source>
        <dbReference type="Proteomes" id="UP000285301"/>
    </source>
</evidence>
<evidence type="ECO:0000256" key="3">
    <source>
        <dbReference type="ARBA" id="ARBA00023157"/>
    </source>
</evidence>
<sequence length="139" mass="14984">MIKHHLVIFSPCDCNKYGSVRSDCEQTTGKCVCKPGISGMKCDKCPQGTVLGPEGCTHASIAYPINGLCVDIVCLHGAVCVQQGTKAQCVCDMLTCSSKEANLLMLCGSDNNTYMSECQLRLASCRYQKLLSIRHIGPC</sequence>
<evidence type="ECO:0000256" key="1">
    <source>
        <dbReference type="ARBA" id="ARBA00022690"/>
    </source>
</evidence>
<protein>
    <submittedName>
        <fullName evidence="7">Agrin-like protein</fullName>
    </submittedName>
</protein>
<dbReference type="Pfam" id="PF00053">
    <property type="entry name" value="EGF_laminin"/>
    <property type="match status" value="1"/>
</dbReference>
<dbReference type="SUPFAM" id="SSF100895">
    <property type="entry name" value="Kazal-type serine protease inhibitors"/>
    <property type="match status" value="1"/>
</dbReference>
<keyword evidence="4" id="KW-0424">Laminin EGF-like domain</keyword>
<evidence type="ECO:0000256" key="4">
    <source>
        <dbReference type="PROSITE-ProRule" id="PRU00460"/>
    </source>
</evidence>
<dbReference type="SMART" id="SM00180">
    <property type="entry name" value="EGF_Lam"/>
    <property type="match status" value="1"/>
</dbReference>
<dbReference type="SMART" id="SM00280">
    <property type="entry name" value="KAZAL"/>
    <property type="match status" value="1"/>
</dbReference>
<dbReference type="CDD" id="cd00104">
    <property type="entry name" value="KAZAL_FS"/>
    <property type="match status" value="1"/>
</dbReference>
<keyword evidence="8" id="KW-1185">Reference proteome</keyword>
<dbReference type="OrthoDB" id="88467at2759"/>
<organism evidence="7 8">
    <name type="scientific">Dinothrombium tinctorium</name>
    <dbReference type="NCBI Taxonomy" id="1965070"/>
    <lineage>
        <taxon>Eukaryota</taxon>
        <taxon>Metazoa</taxon>
        <taxon>Ecdysozoa</taxon>
        <taxon>Arthropoda</taxon>
        <taxon>Chelicerata</taxon>
        <taxon>Arachnida</taxon>
        <taxon>Acari</taxon>
        <taxon>Acariformes</taxon>
        <taxon>Trombidiformes</taxon>
        <taxon>Prostigmata</taxon>
        <taxon>Anystina</taxon>
        <taxon>Parasitengona</taxon>
        <taxon>Trombidioidea</taxon>
        <taxon>Trombidiidae</taxon>
        <taxon>Dinothrombium</taxon>
    </lineage>
</organism>
<dbReference type="STRING" id="1965070.A0A3S4RFV0"/>
<dbReference type="Pfam" id="PF07648">
    <property type="entry name" value="Kazal_2"/>
    <property type="match status" value="1"/>
</dbReference>
<dbReference type="PANTHER" id="PTHR10913">
    <property type="entry name" value="FOLLISTATIN-RELATED"/>
    <property type="match status" value="1"/>
</dbReference>
<feature type="disulfide bond" evidence="4">
    <location>
        <begin position="12"/>
        <end position="24"/>
    </location>
</feature>
<dbReference type="Gene3D" id="2.10.25.10">
    <property type="entry name" value="Laminin"/>
    <property type="match status" value="1"/>
</dbReference>
<dbReference type="PROSITE" id="PS51465">
    <property type="entry name" value="KAZAL_2"/>
    <property type="match status" value="1"/>
</dbReference>
<proteinExistence type="predicted"/>
<dbReference type="InterPro" id="IPR036058">
    <property type="entry name" value="Kazal_dom_sf"/>
</dbReference>
<dbReference type="EMBL" id="NCKU01000389">
    <property type="protein sequence ID" value="RWS15687.1"/>
    <property type="molecule type" value="Genomic_DNA"/>
</dbReference>
<dbReference type="FunFam" id="2.10.25.10:FF:000134">
    <property type="entry name" value="Transmembrane agrin"/>
    <property type="match status" value="1"/>
</dbReference>
<accession>A0A3S4RFV0</accession>
<evidence type="ECO:0000259" key="5">
    <source>
        <dbReference type="PROSITE" id="PS50027"/>
    </source>
</evidence>
<feature type="disulfide bond" evidence="4">
    <location>
        <begin position="33"/>
        <end position="42"/>
    </location>
</feature>
<evidence type="ECO:0000256" key="2">
    <source>
        <dbReference type="ARBA" id="ARBA00022900"/>
    </source>
</evidence>
<dbReference type="InterPro" id="IPR050653">
    <property type="entry name" value="Prot_Inhib_GrowthFact_Antg"/>
</dbReference>
<evidence type="ECO:0000259" key="6">
    <source>
        <dbReference type="PROSITE" id="PS51465"/>
    </source>
</evidence>
<dbReference type="PANTHER" id="PTHR10913:SF45">
    <property type="entry name" value="FOLLISTATIN, ISOFORM A-RELATED"/>
    <property type="match status" value="1"/>
</dbReference>
<dbReference type="SUPFAM" id="SSF57196">
    <property type="entry name" value="EGF/Laminin"/>
    <property type="match status" value="1"/>
</dbReference>
<dbReference type="InterPro" id="IPR002049">
    <property type="entry name" value="LE_dom"/>
</dbReference>
<dbReference type="CDD" id="cd00055">
    <property type="entry name" value="EGF_Lam"/>
    <property type="match status" value="1"/>
</dbReference>
<feature type="domain" description="Laminin EGF-like" evidence="5">
    <location>
        <begin position="12"/>
        <end position="58"/>
    </location>
</feature>
<dbReference type="Proteomes" id="UP000285301">
    <property type="component" value="Unassembled WGS sequence"/>
</dbReference>
<name>A0A3S4RFV0_9ACAR</name>
<dbReference type="Gene3D" id="3.30.60.30">
    <property type="match status" value="1"/>
</dbReference>
<dbReference type="GO" id="GO:0030154">
    <property type="term" value="P:cell differentiation"/>
    <property type="evidence" value="ECO:0007669"/>
    <property type="project" value="TreeGrafter"/>
</dbReference>
<reference evidence="7 8" key="1">
    <citation type="journal article" date="2018" name="Gigascience">
        <title>Genomes of trombidid mites reveal novel predicted allergens and laterally-transferred genes associated with secondary metabolism.</title>
        <authorList>
            <person name="Dong X."/>
            <person name="Chaisiri K."/>
            <person name="Xia D."/>
            <person name="Armstrong S.D."/>
            <person name="Fang Y."/>
            <person name="Donnelly M.J."/>
            <person name="Kadowaki T."/>
            <person name="McGarry J.W."/>
            <person name="Darby A.C."/>
            <person name="Makepeace B.L."/>
        </authorList>
    </citation>
    <scope>NUCLEOTIDE SEQUENCE [LARGE SCALE GENOMIC DNA]</scope>
    <source>
        <strain evidence="7">UoL-WK</strain>
    </source>
</reference>
<dbReference type="GO" id="GO:0005576">
    <property type="term" value="C:extracellular region"/>
    <property type="evidence" value="ECO:0007669"/>
    <property type="project" value="TreeGrafter"/>
</dbReference>
<comment type="caution">
    <text evidence="4">Lacks conserved residue(s) required for the propagation of feature annotation.</text>
</comment>
<dbReference type="AlphaFoldDB" id="A0A3S4RFV0"/>
<feature type="domain" description="Kazal-like" evidence="6">
    <location>
        <begin position="90"/>
        <end position="139"/>
    </location>
</feature>
<keyword evidence="3 4" id="KW-1015">Disulfide bond</keyword>
<keyword evidence="1" id="KW-0646">Protease inhibitor</keyword>
<dbReference type="PROSITE" id="PS50027">
    <property type="entry name" value="EGF_LAM_2"/>
    <property type="match status" value="1"/>
</dbReference>
<gene>
    <name evidence="7" type="ORF">B4U79_09675</name>
</gene>
<feature type="disulfide bond" evidence="4">
    <location>
        <begin position="14"/>
        <end position="31"/>
    </location>
</feature>